<feature type="transmembrane region" description="Helical" evidence="1">
    <location>
        <begin position="231"/>
        <end position="251"/>
    </location>
</feature>
<evidence type="ECO:0000313" key="2">
    <source>
        <dbReference type="EMBL" id="PWN07985.1"/>
    </source>
</evidence>
<evidence type="ECO:0000256" key="1">
    <source>
        <dbReference type="SAM" id="Phobius"/>
    </source>
</evidence>
<dbReference type="AlphaFoldDB" id="A0A316TXG1"/>
<keyword evidence="1" id="KW-1133">Transmembrane helix</keyword>
<comment type="caution">
    <text evidence="2">The sequence shown here is derived from an EMBL/GenBank/DDBJ whole genome shotgun (WGS) entry which is preliminary data.</text>
</comment>
<dbReference type="EMBL" id="QGGB01000002">
    <property type="protein sequence ID" value="PWN07985.1"/>
    <property type="molecule type" value="Genomic_DNA"/>
</dbReference>
<reference evidence="2 3" key="1">
    <citation type="submission" date="2018-05" db="EMBL/GenBank/DDBJ databases">
        <title>Rhodohalobacter halophilus gen. nov., sp. nov., a moderately halophilic member of the family Balneolaceae.</title>
        <authorList>
            <person name="Liu Z.-W."/>
        </authorList>
    </citation>
    <scope>NUCLEOTIDE SEQUENCE [LARGE SCALE GENOMIC DNA]</scope>
    <source>
        <strain evidence="2 3">8A47</strain>
    </source>
</reference>
<feature type="transmembrane region" description="Helical" evidence="1">
    <location>
        <begin position="165"/>
        <end position="186"/>
    </location>
</feature>
<keyword evidence="1" id="KW-0812">Transmembrane</keyword>
<dbReference type="Proteomes" id="UP000245533">
    <property type="component" value="Unassembled WGS sequence"/>
</dbReference>
<gene>
    <name evidence="2" type="ORF">DDZ15_02955</name>
</gene>
<feature type="transmembrane region" description="Helical" evidence="1">
    <location>
        <begin position="92"/>
        <end position="116"/>
    </location>
</feature>
<organism evidence="2 3">
    <name type="scientific">Rhodohalobacter mucosus</name>
    <dbReference type="NCBI Taxonomy" id="2079485"/>
    <lineage>
        <taxon>Bacteria</taxon>
        <taxon>Pseudomonadati</taxon>
        <taxon>Balneolota</taxon>
        <taxon>Balneolia</taxon>
        <taxon>Balneolales</taxon>
        <taxon>Balneolaceae</taxon>
        <taxon>Rhodohalobacter</taxon>
    </lineage>
</organism>
<dbReference type="OrthoDB" id="1068411at2"/>
<evidence type="ECO:0000313" key="3">
    <source>
        <dbReference type="Proteomes" id="UP000245533"/>
    </source>
</evidence>
<sequence>MMSIYLKILRNEFKTLLRAKWVIGYGLIFLLLTDSLFRFAGDGTEVWVSVSNIMLLLIPMISLIYGILYIYQSRDYLELLLTQPVSRSALFWGLYTGISAPLTVAFLVGSILPLAWHGGLTEGTGSPLFLVLGLGSLLTFIFVGLGFVMGLWFYDDKIKGFGFSIIIWLFMAVIYDGLIMVIIFLLGDYPLETGIIAITMLNPMDLARIMILIEFDISALMGYTGAVFNRFFGTAMASVLSVTMLSLWLIVPSWTGLRLFSRKDF</sequence>
<keyword evidence="1" id="KW-0472">Membrane</keyword>
<feature type="transmembrane region" description="Helical" evidence="1">
    <location>
        <begin position="46"/>
        <end position="71"/>
    </location>
</feature>
<proteinExistence type="predicted"/>
<keyword evidence="3" id="KW-1185">Reference proteome</keyword>
<dbReference type="RefSeq" id="WP_109644664.1">
    <property type="nucleotide sequence ID" value="NZ_QGGB01000002.1"/>
</dbReference>
<feature type="transmembrane region" description="Helical" evidence="1">
    <location>
        <begin position="206"/>
        <end position="224"/>
    </location>
</feature>
<name>A0A316TXG1_9BACT</name>
<dbReference type="Pfam" id="PF12679">
    <property type="entry name" value="ABC2_membrane_2"/>
    <property type="match status" value="1"/>
</dbReference>
<feature type="transmembrane region" description="Helical" evidence="1">
    <location>
        <begin position="128"/>
        <end position="153"/>
    </location>
</feature>
<feature type="transmembrane region" description="Helical" evidence="1">
    <location>
        <begin position="21"/>
        <end position="40"/>
    </location>
</feature>
<evidence type="ECO:0008006" key="4">
    <source>
        <dbReference type="Google" id="ProtNLM"/>
    </source>
</evidence>
<accession>A0A316TXG1</accession>
<protein>
    <recommendedName>
        <fullName evidence="4">Cu-processing system permease protein</fullName>
    </recommendedName>
</protein>